<dbReference type="InterPro" id="IPR050789">
    <property type="entry name" value="Diverse_Enzym_Activities"/>
</dbReference>
<dbReference type="EMBL" id="FWXD01000049">
    <property type="protein sequence ID" value="SMC29877.1"/>
    <property type="molecule type" value="Genomic_DNA"/>
</dbReference>
<dbReference type="InterPro" id="IPR012338">
    <property type="entry name" value="Beta-lactam/transpept-like"/>
</dbReference>
<feature type="signal peptide" evidence="1">
    <location>
        <begin position="1"/>
        <end position="31"/>
    </location>
</feature>
<dbReference type="OrthoDB" id="9801061at2"/>
<dbReference type="Pfam" id="PF00144">
    <property type="entry name" value="Beta-lactamase"/>
    <property type="match status" value="1"/>
</dbReference>
<dbReference type="RefSeq" id="WP_084093122.1">
    <property type="nucleotide sequence ID" value="NZ_FWXD01000049.1"/>
</dbReference>
<accession>A0A1W1Y164</accession>
<dbReference type="PANTHER" id="PTHR43283">
    <property type="entry name" value="BETA-LACTAMASE-RELATED"/>
    <property type="match status" value="1"/>
</dbReference>
<dbReference type="InterPro" id="IPR001466">
    <property type="entry name" value="Beta-lactam-related"/>
</dbReference>
<dbReference type="PANTHER" id="PTHR43283:SF18">
    <property type="match status" value="1"/>
</dbReference>
<dbReference type="Gene3D" id="3.40.710.10">
    <property type="entry name" value="DD-peptidase/beta-lactamase superfamily"/>
    <property type="match status" value="1"/>
</dbReference>
<proteinExistence type="predicted"/>
<keyword evidence="1" id="KW-0732">Signal</keyword>
<feature type="chain" id="PRO_5012099643" evidence="1">
    <location>
        <begin position="32"/>
        <end position="375"/>
    </location>
</feature>
<evidence type="ECO:0000259" key="2">
    <source>
        <dbReference type="Pfam" id="PF00144"/>
    </source>
</evidence>
<sequence>MRFTFPPIRKPRLASAVALLLACLLPLCVEAAPAAPSELQQSIARRARAKHVCAVAYATVQAGQLADSGGASGCEPGFEPAADSVFQAASLSKPVFAYAVLKLAQEGMLDLDTPLVHYLPQGYLHVQNTFAFGQPPVTDRVAAPELQAVTARMLLQHTAGLPNWSDGALAFDFPPGSSWQYSGEGYVLLQRVLESITHQTLDDLMQQRVFAPLGMRNSAFRWQPRFAPAFVPGMPRYMALPEALAPLSLHTSARDYATFLAALLADRQLLQQITQAPAPVQPGLGLAWGLGWGIEHGEQDTYLWQWGNNPGYRAFAMASVNTGDAVVILTNSEDGLTLAEPAVNSVLPGTHNVFKSWLIREGLSHVVCKQFNWCF</sequence>
<dbReference type="PROSITE" id="PS51257">
    <property type="entry name" value="PROKAR_LIPOPROTEIN"/>
    <property type="match status" value="1"/>
</dbReference>
<keyword evidence="4" id="KW-1185">Reference proteome</keyword>
<dbReference type="AlphaFoldDB" id="A0A1W1Y164"/>
<protein>
    <submittedName>
        <fullName evidence="3">CubicO group peptidase, beta-lactamase class C family</fullName>
    </submittedName>
</protein>
<evidence type="ECO:0000256" key="1">
    <source>
        <dbReference type="SAM" id="SignalP"/>
    </source>
</evidence>
<feature type="domain" description="Beta-lactamase-related" evidence="2">
    <location>
        <begin position="45"/>
        <end position="335"/>
    </location>
</feature>
<evidence type="ECO:0000313" key="4">
    <source>
        <dbReference type="Proteomes" id="UP000192761"/>
    </source>
</evidence>
<dbReference type="SUPFAM" id="SSF56601">
    <property type="entry name" value="beta-lactamase/transpeptidase-like"/>
    <property type="match status" value="1"/>
</dbReference>
<name>A0A1W1Y164_9NEIS</name>
<evidence type="ECO:0000313" key="3">
    <source>
        <dbReference type="EMBL" id="SMC29877.1"/>
    </source>
</evidence>
<dbReference type="Proteomes" id="UP000192761">
    <property type="component" value="Unassembled WGS sequence"/>
</dbReference>
<gene>
    <name evidence="3" type="ORF">SAMN02745857_04219</name>
</gene>
<dbReference type="STRING" id="1121001.SAMN02745857_04219"/>
<reference evidence="3 4" key="1">
    <citation type="submission" date="2017-04" db="EMBL/GenBank/DDBJ databases">
        <authorList>
            <person name="Afonso C.L."/>
            <person name="Miller P.J."/>
            <person name="Scott M.A."/>
            <person name="Spackman E."/>
            <person name="Goraichik I."/>
            <person name="Dimitrov K.M."/>
            <person name="Suarez D.L."/>
            <person name="Swayne D.E."/>
        </authorList>
    </citation>
    <scope>NUCLEOTIDE SEQUENCE [LARGE SCALE GENOMIC DNA]</scope>
    <source>
        <strain evidence="3 4">DSM 23236</strain>
    </source>
</reference>
<organism evidence="3 4">
    <name type="scientific">Andreprevotia lacus DSM 23236</name>
    <dbReference type="NCBI Taxonomy" id="1121001"/>
    <lineage>
        <taxon>Bacteria</taxon>
        <taxon>Pseudomonadati</taxon>
        <taxon>Pseudomonadota</taxon>
        <taxon>Betaproteobacteria</taxon>
        <taxon>Neisseriales</taxon>
        <taxon>Chitinibacteraceae</taxon>
        <taxon>Andreprevotia</taxon>
    </lineage>
</organism>